<dbReference type="InterPro" id="IPR023346">
    <property type="entry name" value="Lysozyme-like_dom_sf"/>
</dbReference>
<dbReference type="GO" id="GO:0071555">
    <property type="term" value="P:cell wall organization"/>
    <property type="evidence" value="ECO:0007669"/>
    <property type="project" value="UniProtKB-KW"/>
</dbReference>
<evidence type="ECO:0000256" key="9">
    <source>
        <dbReference type="ARBA" id="ARBA00023136"/>
    </source>
</evidence>
<evidence type="ECO:0000256" key="6">
    <source>
        <dbReference type="ARBA" id="ARBA00022960"/>
    </source>
</evidence>
<dbReference type="OrthoDB" id="9766909at2"/>
<dbReference type="Proteomes" id="UP000184020">
    <property type="component" value="Unassembled WGS sequence"/>
</dbReference>
<keyword evidence="8 11" id="KW-1133">Transmembrane helix</keyword>
<accession>A0A1M5LG71</accession>
<keyword evidence="10" id="KW-0961">Cell wall biogenesis/degradation</keyword>
<name>A0A1M5LG71_9FLAO</name>
<dbReference type="GO" id="GO:0009274">
    <property type="term" value="C:peptidoglycan-based cell wall"/>
    <property type="evidence" value="ECO:0007669"/>
    <property type="project" value="InterPro"/>
</dbReference>
<dbReference type="PANTHER" id="PTHR30400">
    <property type="entry name" value="MONOFUNCTIONAL BIOSYNTHETIC PEPTIDOGLYCAN TRANSGLYCOSYLASE"/>
    <property type="match status" value="1"/>
</dbReference>
<evidence type="ECO:0000256" key="10">
    <source>
        <dbReference type="ARBA" id="ARBA00023316"/>
    </source>
</evidence>
<keyword evidence="6" id="KW-0133">Cell shape</keyword>
<keyword evidence="7" id="KW-0573">Peptidoglycan synthesis</keyword>
<dbReference type="Gene3D" id="1.10.3810.10">
    <property type="entry name" value="Biosynthetic peptidoglycan transglycosylase-like"/>
    <property type="match status" value="1"/>
</dbReference>
<dbReference type="PANTHER" id="PTHR30400:SF0">
    <property type="entry name" value="BIOSYNTHETIC PEPTIDOGLYCAN TRANSGLYCOSYLASE"/>
    <property type="match status" value="1"/>
</dbReference>
<dbReference type="InterPro" id="IPR011812">
    <property type="entry name" value="Pep_trsgly"/>
</dbReference>
<dbReference type="EMBL" id="FQWF01000008">
    <property type="protein sequence ID" value="SHG63940.1"/>
    <property type="molecule type" value="Genomic_DNA"/>
</dbReference>
<evidence type="ECO:0000256" key="11">
    <source>
        <dbReference type="SAM" id="Phobius"/>
    </source>
</evidence>
<evidence type="ECO:0000259" key="12">
    <source>
        <dbReference type="Pfam" id="PF00912"/>
    </source>
</evidence>
<evidence type="ECO:0000256" key="4">
    <source>
        <dbReference type="ARBA" id="ARBA00022679"/>
    </source>
</evidence>
<feature type="domain" description="Glycosyl transferase family 51" evidence="12">
    <location>
        <begin position="431"/>
        <end position="586"/>
    </location>
</feature>
<sequence length="655" mass="75536">MKTVKQKILLFLKLLTVFFIVVAISLYFLRDTILNQAIANISSKMELKYDSNFTVKQANFEGFSGLRLTEITLKPKKADTLINIKKLTTSINVWKLIVGEFQVGTLEIQNGFVQLVQKGDIKNFAAFLKKDKNELVNSRKKDYAELAYRIISRILNLVPTDMNVENLIFKLDDNGKKATIKIDKLVLQNKKLETSLNIKTNSFTQRWKIKGFADPREQKADIRFFNLDTGAIKVPYLDERYNLISSFDSIRLKIDNIDRTGNELRIDGFTSIANLKINHPRIARKNVIIKNARFDYRFLLGSDFISVDSTSTLQLNKIKIHPYIAYETAQDTVYKLKVAIPKTKAQDFINSLPDGLFTNFQGMEADGTFDYYLDFQYNINKPKELVFDSKLKKKNLKITKYGTANLNKLNSEFVYRAIIEDVLQRPVLVGNANPNYISLEQISPYLQKSVLTTEDPSFFSHRGFINEAFKQSIIKNIKTKKFSRGASTISMQLVKNVFLTREKTLSRKLEEILLVYVLENNRIASKERMLEVYFNVIEWGPNIYGIGEASRFYFNKNPSELNLKECLFLARIIPSPKKFMYQFNDEGTLKEFAVQQESFLTNIMTRRGLLSSKDTIYKQQKLLISGPAKSYLRLKVTPSSPIDSIPFLPDFEFDL</sequence>
<protein>
    <submittedName>
        <fullName evidence="13">Transglycosylase</fullName>
    </submittedName>
</protein>
<dbReference type="SUPFAM" id="SSF53955">
    <property type="entry name" value="Lysozyme-like"/>
    <property type="match status" value="1"/>
</dbReference>
<keyword evidence="14" id="KW-1185">Reference proteome</keyword>
<proteinExistence type="predicted"/>
<evidence type="ECO:0000256" key="7">
    <source>
        <dbReference type="ARBA" id="ARBA00022984"/>
    </source>
</evidence>
<reference evidence="14" key="1">
    <citation type="submission" date="2016-11" db="EMBL/GenBank/DDBJ databases">
        <authorList>
            <person name="Varghese N."/>
            <person name="Submissions S."/>
        </authorList>
    </citation>
    <scope>NUCLEOTIDE SEQUENCE [LARGE SCALE GENOMIC DNA]</scope>
    <source>
        <strain evidence="14">DSM 17659</strain>
    </source>
</reference>
<dbReference type="RefSeq" id="WP_073019648.1">
    <property type="nucleotide sequence ID" value="NZ_FQWF01000008.1"/>
</dbReference>
<dbReference type="Pfam" id="PF00912">
    <property type="entry name" value="Transgly"/>
    <property type="match status" value="1"/>
</dbReference>
<feature type="transmembrane region" description="Helical" evidence="11">
    <location>
        <begin position="9"/>
        <end position="29"/>
    </location>
</feature>
<dbReference type="GO" id="GO:0016020">
    <property type="term" value="C:membrane"/>
    <property type="evidence" value="ECO:0007669"/>
    <property type="project" value="InterPro"/>
</dbReference>
<dbReference type="InterPro" id="IPR036950">
    <property type="entry name" value="PBP_transglycosylase"/>
</dbReference>
<keyword evidence="5 11" id="KW-0812">Transmembrane</keyword>
<keyword evidence="9 11" id="KW-0472">Membrane</keyword>
<evidence type="ECO:0000313" key="13">
    <source>
        <dbReference type="EMBL" id="SHG63940.1"/>
    </source>
</evidence>
<evidence type="ECO:0000256" key="1">
    <source>
        <dbReference type="ARBA" id="ARBA00022475"/>
    </source>
</evidence>
<dbReference type="GO" id="GO:0009252">
    <property type="term" value="P:peptidoglycan biosynthetic process"/>
    <property type="evidence" value="ECO:0007669"/>
    <property type="project" value="UniProtKB-KW"/>
</dbReference>
<dbReference type="GO" id="GO:0016763">
    <property type="term" value="F:pentosyltransferase activity"/>
    <property type="evidence" value="ECO:0007669"/>
    <property type="project" value="InterPro"/>
</dbReference>
<keyword evidence="2" id="KW-0997">Cell inner membrane</keyword>
<dbReference type="InterPro" id="IPR001264">
    <property type="entry name" value="Glyco_trans_51"/>
</dbReference>
<keyword evidence="3" id="KW-0328">Glycosyltransferase</keyword>
<evidence type="ECO:0000256" key="8">
    <source>
        <dbReference type="ARBA" id="ARBA00022989"/>
    </source>
</evidence>
<evidence type="ECO:0000256" key="3">
    <source>
        <dbReference type="ARBA" id="ARBA00022676"/>
    </source>
</evidence>
<evidence type="ECO:0000256" key="2">
    <source>
        <dbReference type="ARBA" id="ARBA00022519"/>
    </source>
</evidence>
<gene>
    <name evidence="13" type="ORF">SAMN05444372_10856</name>
</gene>
<dbReference type="AlphaFoldDB" id="A0A1M5LG71"/>
<dbReference type="STRING" id="229205.SAMN05444372_10856"/>
<keyword evidence="1" id="KW-1003">Cell membrane</keyword>
<evidence type="ECO:0000256" key="5">
    <source>
        <dbReference type="ARBA" id="ARBA00022692"/>
    </source>
</evidence>
<dbReference type="GO" id="GO:0008360">
    <property type="term" value="P:regulation of cell shape"/>
    <property type="evidence" value="ECO:0007669"/>
    <property type="project" value="UniProtKB-KW"/>
</dbReference>
<evidence type="ECO:0000313" key="14">
    <source>
        <dbReference type="Proteomes" id="UP000184020"/>
    </source>
</evidence>
<keyword evidence="4" id="KW-0808">Transferase</keyword>
<organism evidence="13 14">
    <name type="scientific">Flavobacterium micromati</name>
    <dbReference type="NCBI Taxonomy" id="229205"/>
    <lineage>
        <taxon>Bacteria</taxon>
        <taxon>Pseudomonadati</taxon>
        <taxon>Bacteroidota</taxon>
        <taxon>Flavobacteriia</taxon>
        <taxon>Flavobacteriales</taxon>
        <taxon>Flavobacteriaceae</taxon>
        <taxon>Flavobacterium</taxon>
    </lineage>
</organism>